<organism evidence="3 4">
    <name type="scientific">Vibrio penaeicida</name>
    <dbReference type="NCBI Taxonomy" id="104609"/>
    <lineage>
        <taxon>Bacteria</taxon>
        <taxon>Pseudomonadati</taxon>
        <taxon>Pseudomonadota</taxon>
        <taxon>Gammaproteobacteria</taxon>
        <taxon>Vibrionales</taxon>
        <taxon>Vibrionaceae</taxon>
        <taxon>Vibrio</taxon>
    </lineage>
</organism>
<comment type="caution">
    <text evidence="3">The sequence shown here is derived from an EMBL/GenBank/DDBJ whole genome shotgun (WGS) entry which is preliminary data.</text>
</comment>
<sequence>MYASNTKKAILASTALGLICSPMYLWAGKGGSPNGKPFVELRNQISSVEERVSTLEEQVDVLVARVDTIEERVGANEDAILALQVENESLQAQINSNDGDISALQAEVDNNNALISYLEDEIVTINNMLLTKQQIVSGTCPSGQAIREILSNGSVVCEVDDVGNGSNITQYRVYNYVYVGYNSSGSAYATCPSGSILTGGGSAHYSGYRGYEQSRPYQASGVVGANSWQSRTWYAYLRYPYYSTYLYSYAVCIKHN</sequence>
<keyword evidence="2" id="KW-0732">Signal</keyword>
<dbReference type="Gene3D" id="1.20.5.340">
    <property type="match status" value="1"/>
</dbReference>
<dbReference type="EMBL" id="BSNX01000075">
    <property type="protein sequence ID" value="GLQ75792.1"/>
    <property type="molecule type" value="Genomic_DNA"/>
</dbReference>
<feature type="coiled-coil region" evidence="1">
    <location>
        <begin position="38"/>
        <end position="107"/>
    </location>
</feature>
<gene>
    <name evidence="3" type="ORF">GCM10007932_51550</name>
</gene>
<keyword evidence="4" id="KW-1185">Reference proteome</keyword>
<keyword evidence="1" id="KW-0175">Coiled coil</keyword>
<dbReference type="AlphaFoldDB" id="A0AAV5NZJ6"/>
<protein>
    <submittedName>
        <fullName evidence="3">Uncharacterized protein</fullName>
    </submittedName>
</protein>
<dbReference type="RefSeq" id="WP_126609400.1">
    <property type="nucleotide sequence ID" value="NZ_AP025145.1"/>
</dbReference>
<dbReference type="Proteomes" id="UP001156690">
    <property type="component" value="Unassembled WGS sequence"/>
</dbReference>
<feature type="signal peptide" evidence="2">
    <location>
        <begin position="1"/>
        <end position="27"/>
    </location>
</feature>
<accession>A0AAV5NZJ6</accession>
<name>A0AAV5NZJ6_9VIBR</name>
<evidence type="ECO:0000256" key="2">
    <source>
        <dbReference type="SAM" id="SignalP"/>
    </source>
</evidence>
<feature type="chain" id="PRO_5043899093" evidence="2">
    <location>
        <begin position="28"/>
        <end position="256"/>
    </location>
</feature>
<proteinExistence type="predicted"/>
<reference evidence="4" key="1">
    <citation type="journal article" date="2019" name="Int. J. Syst. Evol. Microbiol.">
        <title>The Global Catalogue of Microorganisms (GCM) 10K type strain sequencing project: providing services to taxonomists for standard genome sequencing and annotation.</title>
        <authorList>
            <consortium name="The Broad Institute Genomics Platform"/>
            <consortium name="The Broad Institute Genome Sequencing Center for Infectious Disease"/>
            <person name="Wu L."/>
            <person name="Ma J."/>
        </authorList>
    </citation>
    <scope>NUCLEOTIDE SEQUENCE [LARGE SCALE GENOMIC DNA]</scope>
    <source>
        <strain evidence="4">NBRC 15640</strain>
    </source>
</reference>
<evidence type="ECO:0000313" key="4">
    <source>
        <dbReference type="Proteomes" id="UP001156690"/>
    </source>
</evidence>
<evidence type="ECO:0000313" key="3">
    <source>
        <dbReference type="EMBL" id="GLQ75792.1"/>
    </source>
</evidence>
<evidence type="ECO:0000256" key="1">
    <source>
        <dbReference type="SAM" id="Coils"/>
    </source>
</evidence>